<accession>A0A382IJP3</accession>
<protein>
    <submittedName>
        <fullName evidence="1">Uncharacterized protein</fullName>
    </submittedName>
</protein>
<organism evidence="1">
    <name type="scientific">marine metagenome</name>
    <dbReference type="NCBI Taxonomy" id="408172"/>
    <lineage>
        <taxon>unclassified sequences</taxon>
        <taxon>metagenomes</taxon>
        <taxon>ecological metagenomes</taxon>
    </lineage>
</organism>
<dbReference type="AlphaFoldDB" id="A0A382IJP3"/>
<gene>
    <name evidence="1" type="ORF">METZ01_LOCUS252353</name>
</gene>
<name>A0A382IJP3_9ZZZZ</name>
<proteinExistence type="predicted"/>
<feature type="non-terminal residue" evidence="1">
    <location>
        <position position="33"/>
    </location>
</feature>
<evidence type="ECO:0000313" key="1">
    <source>
        <dbReference type="EMBL" id="SVB99499.1"/>
    </source>
</evidence>
<reference evidence="1" key="1">
    <citation type="submission" date="2018-05" db="EMBL/GenBank/DDBJ databases">
        <authorList>
            <person name="Lanie J.A."/>
            <person name="Ng W.-L."/>
            <person name="Kazmierczak K.M."/>
            <person name="Andrzejewski T.M."/>
            <person name="Davidsen T.M."/>
            <person name="Wayne K.J."/>
            <person name="Tettelin H."/>
            <person name="Glass J.I."/>
            <person name="Rusch D."/>
            <person name="Podicherti R."/>
            <person name="Tsui H.-C.T."/>
            <person name="Winkler M.E."/>
        </authorList>
    </citation>
    <scope>NUCLEOTIDE SEQUENCE</scope>
</reference>
<sequence length="33" mass="3576">MKTILSDEKTSGILKKLAGANYSFEANYPGKSL</sequence>
<dbReference type="EMBL" id="UINC01067641">
    <property type="protein sequence ID" value="SVB99499.1"/>
    <property type="molecule type" value="Genomic_DNA"/>
</dbReference>